<evidence type="ECO:0000256" key="1">
    <source>
        <dbReference type="SAM" id="Phobius"/>
    </source>
</evidence>
<protein>
    <recommendedName>
        <fullName evidence="4">DUF998 domain-containing protein</fullName>
    </recommendedName>
</protein>
<dbReference type="InterPro" id="IPR009339">
    <property type="entry name" value="DUF998"/>
</dbReference>
<evidence type="ECO:0008006" key="4">
    <source>
        <dbReference type="Google" id="ProtNLM"/>
    </source>
</evidence>
<dbReference type="Proteomes" id="UP000094068">
    <property type="component" value="Unassembled WGS sequence"/>
</dbReference>
<evidence type="ECO:0000313" key="3">
    <source>
        <dbReference type="Proteomes" id="UP000094068"/>
    </source>
</evidence>
<feature type="transmembrane region" description="Helical" evidence="1">
    <location>
        <begin position="50"/>
        <end position="73"/>
    </location>
</feature>
<feature type="transmembrane region" description="Helical" evidence="1">
    <location>
        <begin position="119"/>
        <end position="142"/>
    </location>
</feature>
<keyword evidence="1" id="KW-0812">Transmembrane</keyword>
<feature type="transmembrane region" description="Helical" evidence="1">
    <location>
        <begin position="192"/>
        <end position="209"/>
    </location>
</feature>
<dbReference type="STRING" id="903984.BCR21_14165"/>
<comment type="caution">
    <text evidence="2">The sequence shown here is derived from an EMBL/GenBank/DDBJ whole genome shotgun (WGS) entry which is preliminary data.</text>
</comment>
<organism evidence="2 3">
    <name type="scientific">Enterococcus ureasiticus</name>
    <dbReference type="NCBI Taxonomy" id="903984"/>
    <lineage>
        <taxon>Bacteria</taxon>
        <taxon>Bacillati</taxon>
        <taxon>Bacillota</taxon>
        <taxon>Bacilli</taxon>
        <taxon>Lactobacillales</taxon>
        <taxon>Enterococcaceae</taxon>
        <taxon>Enterococcus</taxon>
    </lineage>
</organism>
<sequence>MNVLKKYGYYFLLLGAISDFLTPYILGIFYPKMNQMTMVISVFGDVDSPVRQAFLIWSVVSGLLFVLAIPALYQTFSTTSQKLATLLALAIGFYGVGDCIFTGLFSINTEQANWNLSTWIHNIGSGLGYAGFFLFPLFLYFLYQKQEKTTYSKLYLMLFLISIFFAGIYGLARIPAINQLPVLNQLGFCQRVSFIFNYLPIMIFAVDQIKNLEKVKRSNRKNFRS</sequence>
<proteinExistence type="predicted"/>
<dbReference type="EMBL" id="MIJZ01000016">
    <property type="protein sequence ID" value="OEG09493.1"/>
    <property type="molecule type" value="Genomic_DNA"/>
</dbReference>
<accession>A0A1E5G9W7</accession>
<name>A0A1E5G9W7_9ENTE</name>
<dbReference type="OrthoDB" id="2067339at2"/>
<feature type="transmembrane region" description="Helical" evidence="1">
    <location>
        <begin position="154"/>
        <end position="172"/>
    </location>
</feature>
<feature type="transmembrane region" description="Helical" evidence="1">
    <location>
        <begin position="85"/>
        <end position="107"/>
    </location>
</feature>
<keyword evidence="3" id="KW-1185">Reference proteome</keyword>
<evidence type="ECO:0000313" key="2">
    <source>
        <dbReference type="EMBL" id="OEG09493.1"/>
    </source>
</evidence>
<dbReference type="Pfam" id="PF06197">
    <property type="entry name" value="DUF998"/>
    <property type="match status" value="1"/>
</dbReference>
<keyword evidence="1" id="KW-1133">Transmembrane helix</keyword>
<feature type="transmembrane region" description="Helical" evidence="1">
    <location>
        <begin position="7"/>
        <end position="30"/>
    </location>
</feature>
<dbReference type="RefSeq" id="WP_069647171.1">
    <property type="nucleotide sequence ID" value="NZ_MIJZ01000016.1"/>
</dbReference>
<dbReference type="AlphaFoldDB" id="A0A1E5G9W7"/>
<gene>
    <name evidence="2" type="ORF">BCR21_14165</name>
</gene>
<reference evidence="3" key="1">
    <citation type="submission" date="2016-09" db="EMBL/GenBank/DDBJ databases">
        <authorList>
            <person name="Gulvik C.A."/>
        </authorList>
    </citation>
    <scope>NUCLEOTIDE SEQUENCE [LARGE SCALE GENOMIC DNA]</scope>
    <source>
        <strain evidence="3">DSM 23328</strain>
    </source>
</reference>
<keyword evidence="1" id="KW-0472">Membrane</keyword>